<dbReference type="RefSeq" id="XP_014156486.1">
    <property type="nucleotide sequence ID" value="XM_014301011.1"/>
</dbReference>
<protein>
    <submittedName>
        <fullName evidence="1">Uncharacterized protein</fullName>
    </submittedName>
</protein>
<reference evidence="1 2" key="1">
    <citation type="submission" date="2011-02" db="EMBL/GenBank/DDBJ databases">
        <title>The Genome Sequence of Sphaeroforma arctica JP610.</title>
        <authorList>
            <consortium name="The Broad Institute Genome Sequencing Platform"/>
            <person name="Russ C."/>
            <person name="Cuomo C."/>
            <person name="Young S.K."/>
            <person name="Zeng Q."/>
            <person name="Gargeya S."/>
            <person name="Alvarado L."/>
            <person name="Berlin A."/>
            <person name="Chapman S.B."/>
            <person name="Chen Z."/>
            <person name="Freedman E."/>
            <person name="Gellesch M."/>
            <person name="Goldberg J."/>
            <person name="Griggs A."/>
            <person name="Gujja S."/>
            <person name="Heilman E."/>
            <person name="Heiman D."/>
            <person name="Howarth C."/>
            <person name="Mehta T."/>
            <person name="Neiman D."/>
            <person name="Pearson M."/>
            <person name="Roberts A."/>
            <person name="Saif S."/>
            <person name="Shea T."/>
            <person name="Shenoy N."/>
            <person name="Sisk P."/>
            <person name="Stolte C."/>
            <person name="Sykes S."/>
            <person name="White J."/>
            <person name="Yandava C."/>
            <person name="Burger G."/>
            <person name="Gray M.W."/>
            <person name="Holland P.W.H."/>
            <person name="King N."/>
            <person name="Lang F.B.F."/>
            <person name="Roger A.J."/>
            <person name="Ruiz-Trillo I."/>
            <person name="Haas B."/>
            <person name="Nusbaum C."/>
            <person name="Birren B."/>
        </authorList>
    </citation>
    <scope>NUCLEOTIDE SEQUENCE [LARGE SCALE GENOMIC DNA]</scope>
    <source>
        <strain evidence="1 2">JP610</strain>
    </source>
</reference>
<dbReference type="GeneID" id="25905639"/>
<accession>A0A0L0G193</accession>
<dbReference type="Proteomes" id="UP000054560">
    <property type="component" value="Unassembled WGS sequence"/>
</dbReference>
<dbReference type="EMBL" id="KQ241913">
    <property type="protein sequence ID" value="KNC82584.1"/>
    <property type="molecule type" value="Genomic_DNA"/>
</dbReference>
<evidence type="ECO:0000313" key="2">
    <source>
        <dbReference type="Proteomes" id="UP000054560"/>
    </source>
</evidence>
<evidence type="ECO:0000313" key="1">
    <source>
        <dbReference type="EMBL" id="KNC82584.1"/>
    </source>
</evidence>
<dbReference type="AlphaFoldDB" id="A0A0L0G193"/>
<gene>
    <name evidence="1" type="ORF">SARC_05135</name>
</gene>
<organism evidence="1 2">
    <name type="scientific">Sphaeroforma arctica JP610</name>
    <dbReference type="NCBI Taxonomy" id="667725"/>
    <lineage>
        <taxon>Eukaryota</taxon>
        <taxon>Ichthyosporea</taxon>
        <taxon>Ichthyophonida</taxon>
        <taxon>Sphaeroforma</taxon>
    </lineage>
</organism>
<sequence>MKTAGVITGLAVVATSQAHTINRREACPSGNVVFDAWAFAADCGSIDGTPPPTISLDVPIGSPCFAVPAGPPLGLPFAAAVEYIAETDSYAASIYLDDNCTDLLASLPDGYKLGECAVVESSLGDVYLRGTCSETGEGAAAEPELEAETEPEIVDEEEVEAAEPDVSAVVLPGVIVPVSDEPMVSELASEVASEMESEMVASSEAPEECCMCEPASSDMASGIASMGSDMASMATDAVVMTDEESDDGFEILPVRRRRQISESALESMVESMVASGSLVASEMSGSMMASEPAASGECCPCPVVSEIESESMMMTDEVVVTEAVSEVVSALGAVSDAVDDLTEAIVDAVSTEAASGETEEEIVEQDQEDELDEIIDPTFDE</sequence>
<proteinExistence type="predicted"/>
<keyword evidence="2" id="KW-1185">Reference proteome</keyword>
<name>A0A0L0G193_9EUKA</name>